<evidence type="ECO:0000256" key="1">
    <source>
        <dbReference type="SAM" id="MobiDB-lite"/>
    </source>
</evidence>
<comment type="caution">
    <text evidence="2">The sequence shown here is derived from an EMBL/GenBank/DDBJ whole genome shotgun (WGS) entry which is preliminary data.</text>
</comment>
<dbReference type="PANTHER" id="PTHR47691:SF3">
    <property type="entry name" value="HTH-TYPE TRANSCRIPTIONAL REGULATOR RV0890C-RELATED"/>
    <property type="match status" value="1"/>
</dbReference>
<dbReference type="SUPFAM" id="SSF48452">
    <property type="entry name" value="TPR-like"/>
    <property type="match status" value="1"/>
</dbReference>
<dbReference type="InterPro" id="IPR001387">
    <property type="entry name" value="Cro/C1-type_HTH"/>
</dbReference>
<proteinExistence type="predicted"/>
<dbReference type="Pfam" id="PF13424">
    <property type="entry name" value="TPR_12"/>
    <property type="match status" value="1"/>
</dbReference>
<name>A0A8J3VIF8_9ACTN</name>
<organism evidence="2 3">
    <name type="scientific">Rhizocola hellebori</name>
    <dbReference type="NCBI Taxonomy" id="1392758"/>
    <lineage>
        <taxon>Bacteria</taxon>
        <taxon>Bacillati</taxon>
        <taxon>Actinomycetota</taxon>
        <taxon>Actinomycetes</taxon>
        <taxon>Micromonosporales</taxon>
        <taxon>Micromonosporaceae</taxon>
        <taxon>Rhizocola</taxon>
    </lineage>
</organism>
<dbReference type="AlphaFoldDB" id="A0A8J3VIF8"/>
<keyword evidence="3" id="KW-1185">Reference proteome</keyword>
<evidence type="ECO:0000313" key="3">
    <source>
        <dbReference type="Proteomes" id="UP000612899"/>
    </source>
</evidence>
<dbReference type="Pfam" id="PF13560">
    <property type="entry name" value="HTH_31"/>
    <property type="match status" value="1"/>
</dbReference>
<accession>A0A8J3VIF8</accession>
<reference evidence="2" key="1">
    <citation type="submission" date="2021-01" db="EMBL/GenBank/DDBJ databases">
        <title>Whole genome shotgun sequence of Rhizocola hellebori NBRC 109834.</title>
        <authorList>
            <person name="Komaki H."/>
            <person name="Tamura T."/>
        </authorList>
    </citation>
    <scope>NUCLEOTIDE SEQUENCE</scope>
    <source>
        <strain evidence="2">NBRC 109834</strain>
    </source>
</reference>
<dbReference type="InterPro" id="IPR019734">
    <property type="entry name" value="TPR_rpt"/>
</dbReference>
<dbReference type="CDD" id="cd00093">
    <property type="entry name" value="HTH_XRE"/>
    <property type="match status" value="1"/>
</dbReference>
<dbReference type="Gene3D" id="3.40.50.300">
    <property type="entry name" value="P-loop containing nucleotide triphosphate hydrolases"/>
    <property type="match status" value="1"/>
</dbReference>
<dbReference type="Gene3D" id="1.25.40.10">
    <property type="entry name" value="Tetratricopeptide repeat domain"/>
    <property type="match status" value="1"/>
</dbReference>
<feature type="region of interest" description="Disordered" evidence="1">
    <location>
        <begin position="114"/>
        <end position="133"/>
    </location>
</feature>
<protein>
    <submittedName>
        <fullName evidence="2">SARP family transcriptional regulator</fullName>
    </submittedName>
</protein>
<dbReference type="InterPro" id="IPR027417">
    <property type="entry name" value="P-loop_NTPase"/>
</dbReference>
<dbReference type="PRINTS" id="PR00364">
    <property type="entry name" value="DISEASERSIST"/>
</dbReference>
<dbReference type="SUPFAM" id="SSF52540">
    <property type="entry name" value="P-loop containing nucleoside triphosphate hydrolases"/>
    <property type="match status" value="1"/>
</dbReference>
<dbReference type="PANTHER" id="PTHR47691">
    <property type="entry name" value="REGULATOR-RELATED"/>
    <property type="match status" value="1"/>
</dbReference>
<dbReference type="InterPro" id="IPR011990">
    <property type="entry name" value="TPR-like_helical_dom_sf"/>
</dbReference>
<dbReference type="SMART" id="SM00028">
    <property type="entry name" value="TPR"/>
    <property type="match status" value="4"/>
</dbReference>
<sequence>MPDDTGHVLGRLQIGWPVADSGGASPVDEFCADLRRRWRASGRDLAGVAREVRISRAQLYAVLNGEIKRPPDFETLVRPLIRACGGTDAELAEWRRRHEVLVAVHVELRRQRVAPREAARPGAAEPRTSPPAQLPANVEVFVGRASELSALDAVTTRVVTITGTAGVGKTALAVHWAHRASSGFADGQLYVNLRGFDGNNEAVDPADAIRGFLDAFGVEPQRVPANRDAQAALYRSLSASRRMLVILDNARDADQVRPLLAGGPAVHTVITSRNRLTSLVAEIGAHPLILGLPDQAEATELLNSRIGAPSHDEDATGAIVAACGRLPLALCLVAARIRQTRFPLATLAAELRRPGTDALDEIQAVFSWSYSALSPSAARMLRLLGLTAGADIATEAVAALTGVSFQEAHKTLRELTDASVLTEHTPGRFELHDPLRTYAGELARETDSEEDRRAALTRLLDHYTYTAHEADRVLNPTRAPIPMALDASAEGARPIALDTKSALVWLGTERAALMSALHQAREAGLDRHAWQLGWALDTFLFEQHHWQDEGTAWAIALAAATALMDRSAAAHAHRFLGVVAGRLERFGEAHAHMSRAAEMCRAAGDLPGQAETEFVLSYVRWLQQDRNQALAHAERSLELWAQLDHPNWEGKASNAVGLYHSAMGAHRQALPYYERAVALQQQAGDRANETVARDGLGQAYHHLGYHEAAVDQYEHGLRLARALADPILEAQLTSHLGDTYEAVGDASSAQECWEKAHKMLVNAGHPQASDVARKLQVTDPR</sequence>
<dbReference type="EMBL" id="BONY01000037">
    <property type="protein sequence ID" value="GIH07555.1"/>
    <property type="molecule type" value="Genomic_DNA"/>
</dbReference>
<gene>
    <name evidence="2" type="ORF">Rhe02_56220</name>
</gene>
<evidence type="ECO:0000313" key="2">
    <source>
        <dbReference type="EMBL" id="GIH07555.1"/>
    </source>
</evidence>
<dbReference type="Proteomes" id="UP000612899">
    <property type="component" value="Unassembled WGS sequence"/>
</dbReference>